<accession>A0A5C6XCY6</accession>
<comment type="caution">
    <text evidence="2">The sequence shown here is derived from an EMBL/GenBank/DDBJ whole genome shotgun (WGS) entry which is preliminary data.</text>
</comment>
<organism evidence="2 3">
    <name type="scientific">Lujinxingia vulgaris</name>
    <dbReference type="NCBI Taxonomy" id="2600176"/>
    <lineage>
        <taxon>Bacteria</taxon>
        <taxon>Deltaproteobacteria</taxon>
        <taxon>Bradymonadales</taxon>
        <taxon>Lujinxingiaceae</taxon>
        <taxon>Lujinxingia</taxon>
    </lineage>
</organism>
<dbReference type="Proteomes" id="UP000321412">
    <property type="component" value="Unassembled WGS sequence"/>
</dbReference>
<dbReference type="Pfam" id="PF11617">
    <property type="entry name" value="Cu-binding_MopE"/>
    <property type="match status" value="1"/>
</dbReference>
<feature type="chain" id="PRO_5022868967" evidence="1">
    <location>
        <begin position="20"/>
        <end position="188"/>
    </location>
</feature>
<dbReference type="RefSeq" id="WP_146982705.1">
    <property type="nucleotide sequence ID" value="NZ_VOSM01000010.1"/>
</dbReference>
<dbReference type="EMBL" id="VOSM01000010">
    <property type="protein sequence ID" value="TXD35243.1"/>
    <property type="molecule type" value="Genomic_DNA"/>
</dbReference>
<evidence type="ECO:0000313" key="2">
    <source>
        <dbReference type="EMBL" id="TXD35243.1"/>
    </source>
</evidence>
<name>A0A5C6XCY6_9DELT</name>
<keyword evidence="1" id="KW-0732">Signal</keyword>
<protein>
    <submittedName>
        <fullName evidence="2">Uncharacterized protein</fullName>
    </submittedName>
</protein>
<reference evidence="2 3" key="1">
    <citation type="submission" date="2019-08" db="EMBL/GenBank/DDBJ databases">
        <title>Bradymonadales sp. TMQ4.</title>
        <authorList>
            <person name="Liang Q."/>
        </authorList>
    </citation>
    <scope>NUCLEOTIDE SEQUENCE [LARGE SCALE GENOMIC DNA]</scope>
    <source>
        <strain evidence="2 3">TMQ4</strain>
    </source>
</reference>
<dbReference type="OrthoDB" id="5483347at2"/>
<gene>
    <name evidence="2" type="ORF">FRC98_17405</name>
</gene>
<evidence type="ECO:0000256" key="1">
    <source>
        <dbReference type="SAM" id="SignalP"/>
    </source>
</evidence>
<proteinExistence type="predicted"/>
<evidence type="ECO:0000313" key="3">
    <source>
        <dbReference type="Proteomes" id="UP000321412"/>
    </source>
</evidence>
<dbReference type="InterPro" id="IPR021655">
    <property type="entry name" value="Put_metal-bd"/>
</dbReference>
<sequence length="188" mass="20021">MRLRLLLSALALLALTLYAAACSVAFDASEEGVFYCESDEDCLTPRFVCSTDNTCTVRGITPTFPCIDEDEDGYGQPGTDRRNCQFPQEDCDDTNPDINPGEAEVCDGIDNNCSGDPDVFTCTSTSDCPTNAKDPNGQDVNYTCNEQTGLCEALPVVSFCPGNPCPECGVPLECRNGVLDAVPASCAL</sequence>
<feature type="signal peptide" evidence="1">
    <location>
        <begin position="1"/>
        <end position="19"/>
    </location>
</feature>
<dbReference type="AlphaFoldDB" id="A0A5C6XCY6"/>
<keyword evidence="3" id="KW-1185">Reference proteome</keyword>